<evidence type="ECO:0000256" key="1">
    <source>
        <dbReference type="ARBA" id="ARBA00022737"/>
    </source>
</evidence>
<evidence type="ECO:0000313" key="3">
    <source>
        <dbReference type="EMBL" id="GMI35980.1"/>
    </source>
</evidence>
<dbReference type="Gene3D" id="3.40.50.300">
    <property type="entry name" value="P-loop containing nucleotide triphosphate hydrolases"/>
    <property type="match status" value="1"/>
</dbReference>
<dbReference type="SUPFAM" id="SSF52540">
    <property type="entry name" value="P-loop containing nucleoside triphosphate hydrolases"/>
    <property type="match status" value="1"/>
</dbReference>
<dbReference type="AlphaFoldDB" id="A0A9W7G718"/>
<protein>
    <recommendedName>
        <fullName evidence="2">Nephrocystin 3-like N-terminal domain-containing protein</fullName>
    </recommendedName>
</protein>
<dbReference type="InterPro" id="IPR027417">
    <property type="entry name" value="P-loop_NTPase"/>
</dbReference>
<dbReference type="PANTHER" id="PTHR10039:SF14">
    <property type="entry name" value="NACHT DOMAIN-CONTAINING PROTEIN"/>
    <property type="match status" value="1"/>
</dbReference>
<proteinExistence type="predicted"/>
<dbReference type="Proteomes" id="UP001165065">
    <property type="component" value="Unassembled WGS sequence"/>
</dbReference>
<organism evidence="3 4">
    <name type="scientific">Triparma columacea</name>
    <dbReference type="NCBI Taxonomy" id="722753"/>
    <lineage>
        <taxon>Eukaryota</taxon>
        <taxon>Sar</taxon>
        <taxon>Stramenopiles</taxon>
        <taxon>Ochrophyta</taxon>
        <taxon>Bolidophyceae</taxon>
        <taxon>Parmales</taxon>
        <taxon>Triparmaceae</taxon>
        <taxon>Triparma</taxon>
    </lineage>
</organism>
<dbReference type="InterPro" id="IPR056884">
    <property type="entry name" value="NPHP3-like_N"/>
</dbReference>
<gene>
    <name evidence="3" type="ORF">TrCOL_g11261</name>
</gene>
<reference evidence="4" key="1">
    <citation type="journal article" date="2023" name="Commun. Biol.">
        <title>Genome analysis of Parmales, the sister group of diatoms, reveals the evolutionary specialization of diatoms from phago-mixotrophs to photoautotrophs.</title>
        <authorList>
            <person name="Ban H."/>
            <person name="Sato S."/>
            <person name="Yoshikawa S."/>
            <person name="Yamada K."/>
            <person name="Nakamura Y."/>
            <person name="Ichinomiya M."/>
            <person name="Sato N."/>
            <person name="Blanc-Mathieu R."/>
            <person name="Endo H."/>
            <person name="Kuwata A."/>
            <person name="Ogata H."/>
        </authorList>
    </citation>
    <scope>NUCLEOTIDE SEQUENCE [LARGE SCALE GENOMIC DNA]</scope>
</reference>
<evidence type="ECO:0000313" key="4">
    <source>
        <dbReference type="Proteomes" id="UP001165065"/>
    </source>
</evidence>
<accession>A0A9W7G718</accession>
<name>A0A9W7G718_9STRA</name>
<dbReference type="Pfam" id="PF03382">
    <property type="entry name" value="DUF285"/>
    <property type="match status" value="1"/>
</dbReference>
<sequence>MQLPIELLTSLNDALEDHENPLEIKINDDGDVAHSSGTFELMTLEHRFTCSREDAKEIQAWINANKDIQSLVRFGLACFKFTSNDQLKEAAKEWVQDKDKAKGKYGKIEDWDVDLNPLALFIHPHHHFLHGSLDNVGYLDKKRGKRVSSNLGGRKPYRFAGRNWLFKEVREWLKDNNGERTQVLLATAGFGKSAFAAQLVEEDMKDDVIAFHFCSNERASNLDPRKFIEGLVISLIKNVAGFMKIFFENQEWGDKNDTWVNPGLGSRELNDGFKRLSGKWKPDDLLYHVLSALSKVDKPKDGNVKLIVIDSLDEAALMKKEKNDDLNILDLVAKMAGKDVLWPEWTRLLVTSRVQSNVMSTLKDAKTVDLKVKLEEKEHKEKNDDDMRLYLNDRLGFDVLADEKLTMLKALDIVNKSGWASIQPLEQFVDAIVKKSEGMFLYAVFIVDGIEKGSISLNQSVDQFLQHLPGGIYEFYERRFVEMFSGDMKNYRENVCPVLEVIVAAREAIPRDVLEKASGVAALSQTLDLITAFCKDDDRDNPQQGNQDTYTLVHQSFVDWILNKHERQGSHKERRDNTEFMVNKERGEIAIKRVLLMKMGEGFKSGGKWKGWESEYFSRQGSHHLQDAVREWREDKDEAEKEYGKIADWDVSEVTSFHGLFRKAEEFNEDLTSHKPKRFKFTSNDQLKEAEKEGVQDKDKAKGKVDDIVEQMQKLGVTKSVQQRRDSRLSSAMKISHERGAEDAELEAYEIYRNMKAEQIKDFFRWNDQIVGGTKDVLVARAVDLHVNGRMMRCNECGGKWKQSEKDEDSLVCSRRFDETIGARVECFNRTDYKRVPRLPFIEERPTDEQMEAIKEENAAVFAMKDKVKVKAEQNDRTAPRPYRTHF</sequence>
<dbReference type="EMBL" id="BRYA01000934">
    <property type="protein sequence ID" value="GMI35980.1"/>
    <property type="molecule type" value="Genomic_DNA"/>
</dbReference>
<keyword evidence="1" id="KW-0677">Repeat</keyword>
<dbReference type="InterPro" id="IPR005046">
    <property type="entry name" value="DUF285"/>
</dbReference>
<dbReference type="PANTHER" id="PTHR10039">
    <property type="entry name" value="AMELOGENIN"/>
    <property type="match status" value="1"/>
</dbReference>
<dbReference type="OrthoDB" id="206617at2759"/>
<feature type="domain" description="Nephrocystin 3-like N-terminal" evidence="2">
    <location>
        <begin position="163"/>
        <end position="353"/>
    </location>
</feature>
<keyword evidence="4" id="KW-1185">Reference proteome</keyword>
<dbReference type="Pfam" id="PF24883">
    <property type="entry name" value="NPHP3_N"/>
    <property type="match status" value="1"/>
</dbReference>
<evidence type="ECO:0000259" key="2">
    <source>
        <dbReference type="Pfam" id="PF24883"/>
    </source>
</evidence>
<comment type="caution">
    <text evidence="3">The sequence shown here is derived from an EMBL/GenBank/DDBJ whole genome shotgun (WGS) entry which is preliminary data.</text>
</comment>
<dbReference type="Gene3D" id="3.90.640.80">
    <property type="match status" value="1"/>
</dbReference>